<keyword evidence="2" id="KW-0472">Membrane</keyword>
<evidence type="ECO:0000256" key="2">
    <source>
        <dbReference type="SAM" id="Phobius"/>
    </source>
</evidence>
<keyword evidence="2" id="KW-1133">Transmembrane helix</keyword>
<dbReference type="AlphaFoldDB" id="A0A177A5B7"/>
<accession>A0A177A5B7</accession>
<dbReference type="EMBL" id="KV441400">
    <property type="protein sequence ID" value="OAF57366.1"/>
    <property type="molecule type" value="Genomic_DNA"/>
</dbReference>
<dbReference type="VEuPathDB" id="FungiDB:GMDG_01319"/>
<protein>
    <submittedName>
        <fullName evidence="3">Uncharacterized protein</fullName>
    </submittedName>
</protein>
<feature type="transmembrane region" description="Helical" evidence="2">
    <location>
        <begin position="122"/>
        <end position="142"/>
    </location>
</feature>
<sequence length="166" mass="18064">MPDGSPVHFSYHLYGTIRLGRRQISCQRPLIAVKLTAFWDLSDTHFSDSQSRQQSATSAHSSSAYPARTPSPPPSPTKQIASQATGNVPFALHHSSAPAASAVSLGPWYFARKTRRIIGRGYAGLACNAVAVVVVCVNTVVLRRENRKADREGKILEATPGFRYTI</sequence>
<organism evidence="3">
    <name type="scientific">Pseudogymnoascus destructans</name>
    <dbReference type="NCBI Taxonomy" id="655981"/>
    <lineage>
        <taxon>Eukaryota</taxon>
        <taxon>Fungi</taxon>
        <taxon>Dikarya</taxon>
        <taxon>Ascomycota</taxon>
        <taxon>Pezizomycotina</taxon>
        <taxon>Leotiomycetes</taxon>
        <taxon>Thelebolales</taxon>
        <taxon>Thelebolaceae</taxon>
        <taxon>Pseudogymnoascus</taxon>
    </lineage>
</organism>
<dbReference type="RefSeq" id="XP_024322656.1">
    <property type="nucleotide sequence ID" value="XM_024468384.1"/>
</dbReference>
<feature type="region of interest" description="Disordered" evidence="1">
    <location>
        <begin position="49"/>
        <end position="81"/>
    </location>
</feature>
<dbReference type="Proteomes" id="UP000077154">
    <property type="component" value="Unassembled WGS sequence"/>
</dbReference>
<evidence type="ECO:0000256" key="1">
    <source>
        <dbReference type="SAM" id="MobiDB-lite"/>
    </source>
</evidence>
<name>A0A177A5B7_9PEZI</name>
<reference evidence="3" key="1">
    <citation type="submission" date="2016-03" db="EMBL/GenBank/DDBJ databases">
        <title>Updated assembly of Pseudogymnoascus destructans, the fungus causing white-nose syndrome of bats.</title>
        <authorList>
            <person name="Palmer J.M."/>
            <person name="Drees K.P."/>
            <person name="Foster J.T."/>
            <person name="Lindner D.L."/>
        </authorList>
    </citation>
    <scope>NUCLEOTIDE SEQUENCE [LARGE SCALE GENOMIC DNA]</scope>
    <source>
        <strain evidence="3">20631-21</strain>
    </source>
</reference>
<gene>
    <name evidence="3" type="ORF">VC83_04756</name>
</gene>
<dbReference type="GeneID" id="36287826"/>
<evidence type="ECO:0000313" key="3">
    <source>
        <dbReference type="EMBL" id="OAF57366.1"/>
    </source>
</evidence>
<keyword evidence="2" id="KW-0812">Transmembrane</keyword>
<feature type="compositionally biased region" description="Low complexity" evidence="1">
    <location>
        <begin position="49"/>
        <end position="68"/>
    </location>
</feature>
<proteinExistence type="predicted"/>